<evidence type="ECO:0000313" key="1">
    <source>
        <dbReference type="EMBL" id="MBB3194014.1"/>
    </source>
</evidence>
<dbReference type="InterPro" id="IPR023159">
    <property type="entry name" value="SO1590-like_sf"/>
</dbReference>
<accession>A0ABR6GPH0</accession>
<evidence type="ECO:0008006" key="3">
    <source>
        <dbReference type="Google" id="ProtNLM"/>
    </source>
</evidence>
<comment type="caution">
    <text evidence="1">The sequence shown here is derived from an EMBL/GenBank/DDBJ whole genome shotgun (WGS) entry which is preliminary data.</text>
</comment>
<dbReference type="Proteomes" id="UP000574369">
    <property type="component" value="Unassembled WGS sequence"/>
</dbReference>
<dbReference type="EMBL" id="JACHXO010000002">
    <property type="protein sequence ID" value="MBB3194014.1"/>
    <property type="molecule type" value="Genomic_DNA"/>
</dbReference>
<gene>
    <name evidence="1" type="ORF">FHS28_001399</name>
</gene>
<dbReference type="SUPFAM" id="SSF159238">
    <property type="entry name" value="SO1590-like"/>
    <property type="match status" value="1"/>
</dbReference>
<organism evidence="1 2">
    <name type="scientific">Roseateles terrae</name>
    <dbReference type="NCBI Taxonomy" id="431060"/>
    <lineage>
        <taxon>Bacteria</taxon>
        <taxon>Pseudomonadati</taxon>
        <taxon>Pseudomonadota</taxon>
        <taxon>Betaproteobacteria</taxon>
        <taxon>Burkholderiales</taxon>
        <taxon>Sphaerotilaceae</taxon>
        <taxon>Roseateles</taxon>
    </lineage>
</organism>
<keyword evidence="2" id="KW-1185">Reference proteome</keyword>
<dbReference type="InterPro" id="IPR021607">
    <property type="entry name" value="DUF3224"/>
</dbReference>
<dbReference type="RefSeq" id="WP_088449905.1">
    <property type="nucleotide sequence ID" value="NZ_JACHXO010000002.1"/>
</dbReference>
<dbReference type="Gene3D" id="2.40.350.10">
    <property type="entry name" value="SO1590-like"/>
    <property type="match status" value="1"/>
</dbReference>
<sequence>MTTLAKGTFDVTLAQAPAAEGTEAAKLGRMSIRKQFHGDLEGSSLGEMLAVRTALPGSAGYVAMERVEGRLAGRNGSFALMHMGEMNRGQQRLTVQVVPDSGTGELTGISGLLSIEIKDGHHFYEFSYQLPAQP</sequence>
<evidence type="ECO:0000313" key="2">
    <source>
        <dbReference type="Proteomes" id="UP000574369"/>
    </source>
</evidence>
<name>A0ABR6GPH0_9BURK</name>
<dbReference type="Pfam" id="PF11528">
    <property type="entry name" value="DUF3224"/>
    <property type="match status" value="1"/>
</dbReference>
<protein>
    <recommendedName>
        <fullName evidence="3">DUF3224 domain-containing protein</fullName>
    </recommendedName>
</protein>
<reference evidence="1 2" key="1">
    <citation type="submission" date="2020-08" db="EMBL/GenBank/DDBJ databases">
        <title>Genomic Encyclopedia of Type Strains, Phase III (KMG-III): the genomes of soil and plant-associated and newly described type strains.</title>
        <authorList>
            <person name="Whitman W."/>
        </authorList>
    </citation>
    <scope>NUCLEOTIDE SEQUENCE [LARGE SCALE GENOMIC DNA]</scope>
    <source>
        <strain evidence="1 2">CECT 7247</strain>
    </source>
</reference>
<proteinExistence type="predicted"/>